<dbReference type="AlphaFoldDB" id="A0A8J7FER3"/>
<evidence type="ECO:0000313" key="2">
    <source>
        <dbReference type="EMBL" id="MBE9215138.1"/>
    </source>
</evidence>
<feature type="region of interest" description="Disordered" evidence="1">
    <location>
        <begin position="219"/>
        <end position="251"/>
    </location>
</feature>
<evidence type="ECO:0000313" key="3">
    <source>
        <dbReference type="Proteomes" id="UP000620559"/>
    </source>
</evidence>
<evidence type="ECO:0000256" key="1">
    <source>
        <dbReference type="SAM" id="MobiDB-lite"/>
    </source>
</evidence>
<proteinExistence type="predicted"/>
<name>A0A8J7FER3_9CYAN</name>
<protein>
    <submittedName>
        <fullName evidence="2">Uncharacterized protein</fullName>
    </submittedName>
</protein>
<sequence length="251" mass="28246">MFTQISDVTNNLAVSLLTHYSFDLGGYGASELVKRWENQYPSNWVHLGIIEALYQGRYKAVSVQQILTLWLRRNYPSYHFNLEFESLICNKLPEDLKWNRLPPALPSVTSNPNIKEIIRNYQSSHILNSSSQRNISQNNHKSELMGAEVEEKSSSQNMPKALPASSSQVILSTPKSPTASQALTETRNHVVTNSELISEQQKGQSATPLITKTLAKLLPPARNHPPIEQFTPEKNDSSETFTSKLKAIVEE</sequence>
<keyword evidence="3" id="KW-1185">Reference proteome</keyword>
<dbReference type="EMBL" id="JADEWL010000087">
    <property type="protein sequence ID" value="MBE9215138.1"/>
    <property type="molecule type" value="Genomic_DNA"/>
</dbReference>
<dbReference type="Proteomes" id="UP000620559">
    <property type="component" value="Unassembled WGS sequence"/>
</dbReference>
<organism evidence="2 3">
    <name type="scientific">Plectonema cf. radiosum LEGE 06105</name>
    <dbReference type="NCBI Taxonomy" id="945769"/>
    <lineage>
        <taxon>Bacteria</taxon>
        <taxon>Bacillati</taxon>
        <taxon>Cyanobacteriota</taxon>
        <taxon>Cyanophyceae</taxon>
        <taxon>Oscillatoriophycideae</taxon>
        <taxon>Oscillatoriales</taxon>
        <taxon>Microcoleaceae</taxon>
        <taxon>Plectonema</taxon>
    </lineage>
</organism>
<comment type="caution">
    <text evidence="2">The sequence shown here is derived from an EMBL/GenBank/DDBJ whole genome shotgun (WGS) entry which is preliminary data.</text>
</comment>
<accession>A0A8J7FER3</accession>
<gene>
    <name evidence="2" type="ORF">IQ247_21145</name>
</gene>
<reference evidence="2" key="1">
    <citation type="submission" date="2020-10" db="EMBL/GenBank/DDBJ databases">
        <authorList>
            <person name="Castelo-Branco R."/>
            <person name="Eusebio N."/>
            <person name="Adriana R."/>
            <person name="Vieira A."/>
            <person name="Brugerolle De Fraissinette N."/>
            <person name="Rezende De Castro R."/>
            <person name="Schneider M.P."/>
            <person name="Vasconcelos V."/>
            <person name="Leao P.N."/>
        </authorList>
    </citation>
    <scope>NUCLEOTIDE SEQUENCE</scope>
    <source>
        <strain evidence="2">LEGE 06105</strain>
    </source>
</reference>